<gene>
    <name evidence="2" type="ORF">G6N73_20855</name>
</gene>
<dbReference type="SUPFAM" id="SSF47090">
    <property type="entry name" value="PGBD-like"/>
    <property type="match status" value="2"/>
</dbReference>
<dbReference type="AlphaFoldDB" id="A0A6G4WFL2"/>
<dbReference type="InterPro" id="IPR036366">
    <property type="entry name" value="PGBDSf"/>
</dbReference>
<feature type="domain" description="Peptidoglycan binding-like" evidence="1">
    <location>
        <begin position="189"/>
        <end position="243"/>
    </location>
</feature>
<dbReference type="Proteomes" id="UP001642900">
    <property type="component" value="Unassembled WGS sequence"/>
</dbReference>
<dbReference type="Gene3D" id="1.10.101.10">
    <property type="entry name" value="PGBD-like superfamily/PGBD"/>
    <property type="match status" value="2"/>
</dbReference>
<sequence length="250" mass="26600">MARSAKQARKAVGRSRALHGGVAALGGLISRNPAAVGGSTAFLVALLYVSANALWYQPHAHPGAFFATRDLNEAGWPERDTGSETTIHLVRPEEAPPRSKGDPRVEQVQSVLKELNFYDGAVDGLAGPNTTRAIEEYRRKMGLTVTGEIDAELLEMLGTPSTTAGIAPTPAPRESALPAPQPVTDAPEDMVVRIQAGLKAFGNDDMEIDGVIGSRTQAALREFQSLFGLPETGQPDQAVYSKMKEIGLTN</sequence>
<feature type="domain" description="Peptidoglycan binding-like" evidence="1">
    <location>
        <begin position="102"/>
        <end position="157"/>
    </location>
</feature>
<comment type="caution">
    <text evidence="2">The sequence shown here is derived from an EMBL/GenBank/DDBJ whole genome shotgun (WGS) entry which is preliminary data.</text>
</comment>
<dbReference type="Pfam" id="PF01471">
    <property type="entry name" value="PG_binding_1"/>
    <property type="match status" value="2"/>
</dbReference>
<accession>A0A6G4WFL2</accession>
<reference evidence="2 3" key="1">
    <citation type="submission" date="2020-02" db="EMBL/GenBank/DDBJ databases">
        <title>Genome sequence of strain CCNWXJ40-4.</title>
        <authorList>
            <person name="Gao J."/>
            <person name="Sun J."/>
        </authorList>
    </citation>
    <scope>NUCLEOTIDE SEQUENCE [LARGE SCALE GENOMIC DNA]</scope>
    <source>
        <strain evidence="2 3">CCNWXJ 40-4</strain>
    </source>
</reference>
<evidence type="ECO:0000259" key="1">
    <source>
        <dbReference type="Pfam" id="PF01471"/>
    </source>
</evidence>
<evidence type="ECO:0000313" key="2">
    <source>
        <dbReference type="EMBL" id="NGO53582.1"/>
    </source>
</evidence>
<proteinExistence type="predicted"/>
<dbReference type="InterPro" id="IPR036365">
    <property type="entry name" value="PGBD-like_sf"/>
</dbReference>
<dbReference type="RefSeq" id="WP_165031092.1">
    <property type="nucleotide sequence ID" value="NZ_JAAKZF010000034.1"/>
</dbReference>
<organism evidence="2 3">
    <name type="scientific">Allomesorhizobium camelthorni</name>
    <dbReference type="NCBI Taxonomy" id="475069"/>
    <lineage>
        <taxon>Bacteria</taxon>
        <taxon>Pseudomonadati</taxon>
        <taxon>Pseudomonadota</taxon>
        <taxon>Alphaproteobacteria</taxon>
        <taxon>Hyphomicrobiales</taxon>
        <taxon>Phyllobacteriaceae</taxon>
        <taxon>Allomesorhizobium</taxon>
    </lineage>
</organism>
<name>A0A6G4WFL2_9HYPH</name>
<dbReference type="EMBL" id="JAAKZF010000034">
    <property type="protein sequence ID" value="NGO53582.1"/>
    <property type="molecule type" value="Genomic_DNA"/>
</dbReference>
<evidence type="ECO:0000313" key="3">
    <source>
        <dbReference type="Proteomes" id="UP001642900"/>
    </source>
</evidence>
<protein>
    <submittedName>
        <fullName evidence="2">Peptidoglycan-binding protein</fullName>
    </submittedName>
</protein>
<keyword evidence="3" id="KW-1185">Reference proteome</keyword>
<dbReference type="InterPro" id="IPR002477">
    <property type="entry name" value="Peptidoglycan-bd-like"/>
</dbReference>